<protein>
    <submittedName>
        <fullName evidence="2">Uncharacterized protein</fullName>
    </submittedName>
</protein>
<keyword evidence="1" id="KW-0812">Transmembrane</keyword>
<reference evidence="3" key="1">
    <citation type="journal article" date="2023" name="Commun. Biol.">
        <title>Genome analysis of Parmales, the sister group of diatoms, reveals the evolutionary specialization of diatoms from phago-mixotrophs to photoautotrophs.</title>
        <authorList>
            <person name="Ban H."/>
            <person name="Sato S."/>
            <person name="Yoshikawa S."/>
            <person name="Yamada K."/>
            <person name="Nakamura Y."/>
            <person name="Ichinomiya M."/>
            <person name="Sato N."/>
            <person name="Blanc-Mathieu R."/>
            <person name="Endo H."/>
            <person name="Kuwata A."/>
            <person name="Ogata H."/>
        </authorList>
    </citation>
    <scope>NUCLEOTIDE SEQUENCE [LARGE SCALE GENOMIC DNA]</scope>
    <source>
        <strain evidence="3">NIES 3699</strain>
    </source>
</reference>
<proteinExistence type="predicted"/>
<dbReference type="EMBL" id="BRXX01000036">
    <property type="protein sequence ID" value="GMH84310.1"/>
    <property type="molecule type" value="Genomic_DNA"/>
</dbReference>
<keyword evidence="1" id="KW-1133">Transmembrane helix</keyword>
<feature type="transmembrane region" description="Helical" evidence="1">
    <location>
        <begin position="41"/>
        <end position="59"/>
    </location>
</feature>
<evidence type="ECO:0000313" key="3">
    <source>
        <dbReference type="Proteomes" id="UP001165160"/>
    </source>
</evidence>
<gene>
    <name evidence="2" type="ORF">TrVE_jg5926</name>
</gene>
<evidence type="ECO:0000313" key="2">
    <source>
        <dbReference type="EMBL" id="GMH84310.1"/>
    </source>
</evidence>
<keyword evidence="1" id="KW-0472">Membrane</keyword>
<name>A0A9W7BDT1_9STRA</name>
<accession>A0A9W7BDT1</accession>
<evidence type="ECO:0000256" key="1">
    <source>
        <dbReference type="SAM" id="Phobius"/>
    </source>
</evidence>
<dbReference type="AlphaFoldDB" id="A0A9W7BDT1"/>
<comment type="caution">
    <text evidence="2">The sequence shown here is derived from an EMBL/GenBank/DDBJ whole genome shotgun (WGS) entry which is preliminary data.</text>
</comment>
<organism evidence="2 3">
    <name type="scientific">Triparma verrucosa</name>
    <dbReference type="NCBI Taxonomy" id="1606542"/>
    <lineage>
        <taxon>Eukaryota</taxon>
        <taxon>Sar</taxon>
        <taxon>Stramenopiles</taxon>
        <taxon>Ochrophyta</taxon>
        <taxon>Bolidophyceae</taxon>
        <taxon>Parmales</taxon>
        <taxon>Triparmaceae</taxon>
        <taxon>Triparma</taxon>
    </lineage>
</organism>
<keyword evidence="3" id="KW-1185">Reference proteome</keyword>
<dbReference type="Proteomes" id="UP001165160">
    <property type="component" value="Unassembled WGS sequence"/>
</dbReference>
<sequence>MRSSSSPSHAASSCLFRFSIFASDCFETASSALSDFSSGRSFFFFALAMAVSMAFVSSLDGTDEGMETGPGASTGTETGPFSWTSLMANSFSALATL</sequence>